<evidence type="ECO:0000256" key="6">
    <source>
        <dbReference type="ARBA" id="ARBA00023237"/>
    </source>
</evidence>
<reference evidence="9 10" key="1">
    <citation type="submission" date="2019-02" db="EMBL/GenBank/DDBJ databases">
        <title>Genomic Encyclopedia of Archaeal and Bacterial Type Strains, Phase II (KMG-II): from individual species to whole genera.</title>
        <authorList>
            <person name="Goeker M."/>
        </authorList>
    </citation>
    <scope>NUCLEOTIDE SEQUENCE [LARGE SCALE GENOMIC DNA]</scope>
    <source>
        <strain evidence="9 10">DSM 18101</strain>
    </source>
</reference>
<dbReference type="Pfam" id="PF25183">
    <property type="entry name" value="OMP_b-brl_4"/>
    <property type="match status" value="1"/>
</dbReference>
<gene>
    <name evidence="9" type="ORF">BDD14_4706</name>
</gene>
<keyword evidence="5 7" id="KW-0472">Membrane</keyword>
<evidence type="ECO:0000256" key="1">
    <source>
        <dbReference type="ARBA" id="ARBA00004571"/>
    </source>
</evidence>
<dbReference type="InterPro" id="IPR036942">
    <property type="entry name" value="Beta-barrel_TonB_sf"/>
</dbReference>
<keyword evidence="7" id="KW-1133">Transmembrane helix</keyword>
<dbReference type="EMBL" id="SHKW01000001">
    <property type="protein sequence ID" value="RZU43085.1"/>
    <property type="molecule type" value="Genomic_DNA"/>
</dbReference>
<dbReference type="SUPFAM" id="SSF56935">
    <property type="entry name" value="Porins"/>
    <property type="match status" value="1"/>
</dbReference>
<comment type="subcellular location">
    <subcellularLocation>
        <location evidence="1">Cell outer membrane</location>
        <topology evidence="1">Multi-pass membrane protein</topology>
    </subcellularLocation>
</comment>
<dbReference type="PANTHER" id="PTHR30069:SF46">
    <property type="entry name" value="OAR PROTEIN"/>
    <property type="match status" value="1"/>
</dbReference>
<dbReference type="InterPro" id="IPR039426">
    <property type="entry name" value="TonB-dep_rcpt-like"/>
</dbReference>
<organism evidence="9 10">
    <name type="scientific">Edaphobacter modestus</name>
    <dbReference type="NCBI Taxonomy" id="388466"/>
    <lineage>
        <taxon>Bacteria</taxon>
        <taxon>Pseudomonadati</taxon>
        <taxon>Acidobacteriota</taxon>
        <taxon>Terriglobia</taxon>
        <taxon>Terriglobales</taxon>
        <taxon>Acidobacteriaceae</taxon>
        <taxon>Edaphobacter</taxon>
    </lineage>
</organism>
<feature type="transmembrane region" description="Helical" evidence="7">
    <location>
        <begin position="53"/>
        <end position="74"/>
    </location>
</feature>
<keyword evidence="9" id="KW-0378">Hydrolase</keyword>
<comment type="caution">
    <text evidence="9">The sequence shown here is derived from an EMBL/GenBank/DDBJ whole genome shotgun (WGS) entry which is preliminary data.</text>
</comment>
<evidence type="ECO:0000256" key="4">
    <source>
        <dbReference type="ARBA" id="ARBA00022692"/>
    </source>
</evidence>
<dbReference type="InterPro" id="IPR057601">
    <property type="entry name" value="Oar-like_b-barrel"/>
</dbReference>
<dbReference type="Gene3D" id="2.40.170.20">
    <property type="entry name" value="TonB-dependent receptor, beta-barrel domain"/>
    <property type="match status" value="1"/>
</dbReference>
<protein>
    <submittedName>
        <fullName evidence="9">Carboxypeptidase family protein</fullName>
    </submittedName>
</protein>
<keyword evidence="6" id="KW-0998">Cell outer membrane</keyword>
<dbReference type="InterPro" id="IPR013784">
    <property type="entry name" value="Carb-bd-like_fold"/>
</dbReference>
<evidence type="ECO:0000313" key="9">
    <source>
        <dbReference type="EMBL" id="RZU43085.1"/>
    </source>
</evidence>
<keyword evidence="4 7" id="KW-0812">Transmembrane</keyword>
<dbReference type="GO" id="GO:0030246">
    <property type="term" value="F:carbohydrate binding"/>
    <property type="evidence" value="ECO:0007669"/>
    <property type="project" value="InterPro"/>
</dbReference>
<keyword evidence="2" id="KW-0813">Transport</keyword>
<sequence>MKYIRGLFQSDPMVLAIPEICCEESKTRIHGDQQNKSRNFSTPSNSLTKRLRVCLQMLPIFIFSLLLSVVPAVAQSTFGSVRGIVQDSSGAVLTDTQMTLHSLDENTDRKVKSDTDGNFTFENVKAGRYSLQADIDGFAAKVISGVTVAARQDVRLTVVMTVAAQTSSVEVSAGGDQLINSEDASLGDSKDNIQMTQLPLNNRATTTSPLGALGLSPNVQTDSQGNIALGGASSSMVNFSVDGISTANVRQNGALQDAYPSQEGISAVKVTAFNNSAEFSQVGDVTFTTKNGTNNIHGSLFEYLQNQALDASPYGFSGKAPKKFNTFGGSLSGPVVLPHLYNGKDKTFFFFDYEGNRRTTAALQQFLVPTQAERNGDLTALTPVCQPTQANPCTPSAPLIIPQSQISATAKALLNFYPLPNVAGQSGYNYENFQSTPARTDGADVRIDQTFGAKNSAYARFSRKNITSDVANPFLPNDADSIHNRSFLVSDTYTITPRLLNEFRFGFTNVITSVGFPISGASALQQLDLQGVDISQHPTSNAFPTFNFSAGTGLTPIGRDKTGVTKSNTIQFSDNVTFTKGKHTLKGGIDVRRVRYTDTELFLPSDDFGSFTFQPTFTGNASAKPPVLPNAFGDFLIGAPTTLFFAVSSPDVSGLATQYSLFVQDTYQLNSRLTLSYGLRWQMLPGFNLDGGNAANFDQRNNSIVVPDQLAAYLAANNLQSSNLAFQQSFNACNLGNTSMPCTKYVTASQDGLPNSLRNTYKGNFQPRFSVAYRPFNDTNTVVRAGFGIYTMTNLGPLSFNNSGNPTSNLHTYSNTTVTDANGTHPLIQFPNTAPPSVGVQYGGGGLDQGVDPNYRDPQSNQWSVTVERQLSNSSSLRVSYVGMHTYRLSVTEDLNQLAASTAPFGTNPLPYPNWTTLYSTFNAGKSNYSALELEATHKMAHGLYFDANYTLAKNQADNQGDAPSAFAGEVNYGIPIADRFHVTQDYGNVQGTRRHRMLLTGVYQLPFGKGRTFMAGGGWMNELLGGWDLTNITMLETGPWQTPSISAAADQSNTNVANRGAIIRPDVVSNNFYAGQSRAQFFNLAAFAPTPAGAGRFGNAGVGILQGPGTAAVSLGVAKSFPISERVHARFESTFTNVLNHTNFAPPATVVDSPSTFGRLIGPQTAENAGNRTGQVALRVDF</sequence>
<dbReference type="GO" id="GO:0044718">
    <property type="term" value="P:siderophore transmembrane transport"/>
    <property type="evidence" value="ECO:0007669"/>
    <property type="project" value="TreeGrafter"/>
</dbReference>
<keyword evidence="3" id="KW-1134">Transmembrane beta strand</keyword>
<dbReference type="GO" id="GO:0015344">
    <property type="term" value="F:siderophore uptake transmembrane transporter activity"/>
    <property type="evidence" value="ECO:0007669"/>
    <property type="project" value="TreeGrafter"/>
</dbReference>
<name>A0A4Q7Z0S7_9BACT</name>
<dbReference type="PANTHER" id="PTHR30069">
    <property type="entry name" value="TONB-DEPENDENT OUTER MEMBRANE RECEPTOR"/>
    <property type="match status" value="1"/>
</dbReference>
<accession>A0A4Q7Z0S7</accession>
<dbReference type="RefSeq" id="WP_242618130.1">
    <property type="nucleotide sequence ID" value="NZ_SHKW01000001.1"/>
</dbReference>
<evidence type="ECO:0000256" key="2">
    <source>
        <dbReference type="ARBA" id="ARBA00022448"/>
    </source>
</evidence>
<dbReference type="GO" id="GO:0004180">
    <property type="term" value="F:carboxypeptidase activity"/>
    <property type="evidence" value="ECO:0007669"/>
    <property type="project" value="UniProtKB-KW"/>
</dbReference>
<keyword evidence="10" id="KW-1185">Reference proteome</keyword>
<keyword evidence="9" id="KW-0121">Carboxypeptidase</keyword>
<dbReference type="Proteomes" id="UP000292958">
    <property type="component" value="Unassembled WGS sequence"/>
</dbReference>
<evidence type="ECO:0000259" key="8">
    <source>
        <dbReference type="Pfam" id="PF25183"/>
    </source>
</evidence>
<evidence type="ECO:0000256" key="7">
    <source>
        <dbReference type="SAM" id="Phobius"/>
    </source>
</evidence>
<dbReference type="GO" id="GO:0009279">
    <property type="term" value="C:cell outer membrane"/>
    <property type="evidence" value="ECO:0007669"/>
    <property type="project" value="UniProtKB-SubCell"/>
</dbReference>
<dbReference type="Pfam" id="PF13620">
    <property type="entry name" value="CarboxypepD_reg"/>
    <property type="match status" value="1"/>
</dbReference>
<evidence type="ECO:0000256" key="5">
    <source>
        <dbReference type="ARBA" id="ARBA00023136"/>
    </source>
</evidence>
<feature type="domain" description="TonB-dependent transporter Oar-like beta-barrel" evidence="8">
    <location>
        <begin position="288"/>
        <end position="1175"/>
    </location>
</feature>
<evidence type="ECO:0000313" key="10">
    <source>
        <dbReference type="Proteomes" id="UP000292958"/>
    </source>
</evidence>
<proteinExistence type="predicted"/>
<keyword evidence="9" id="KW-0645">Protease</keyword>
<dbReference type="SUPFAM" id="SSF49452">
    <property type="entry name" value="Starch-binding domain-like"/>
    <property type="match status" value="1"/>
</dbReference>
<evidence type="ECO:0000256" key="3">
    <source>
        <dbReference type="ARBA" id="ARBA00022452"/>
    </source>
</evidence>
<dbReference type="Gene3D" id="2.60.40.1120">
    <property type="entry name" value="Carboxypeptidase-like, regulatory domain"/>
    <property type="match status" value="1"/>
</dbReference>
<dbReference type="AlphaFoldDB" id="A0A4Q7Z0S7"/>